<dbReference type="eggNOG" id="COG1541">
    <property type="taxonomic scope" value="Bacteria"/>
</dbReference>
<evidence type="ECO:0000313" key="2">
    <source>
        <dbReference type="Proteomes" id="UP000008461"/>
    </source>
</evidence>
<dbReference type="AlphaFoldDB" id="F4KZW9"/>
<evidence type="ECO:0000313" key="1">
    <source>
        <dbReference type="EMBL" id="AEE51539.1"/>
    </source>
</evidence>
<accession>F4KZW9</accession>
<reference evidence="1 2" key="1">
    <citation type="journal article" date="2011" name="Stand. Genomic Sci.">
        <title>Complete genome sequence of Haliscomenobacter hydrossis type strain (O).</title>
        <authorList>
            <consortium name="US DOE Joint Genome Institute (JGI-PGF)"/>
            <person name="Daligault H."/>
            <person name="Lapidus A."/>
            <person name="Zeytun A."/>
            <person name="Nolan M."/>
            <person name="Lucas S."/>
            <person name="Del Rio T.G."/>
            <person name="Tice H."/>
            <person name="Cheng J.F."/>
            <person name="Tapia R."/>
            <person name="Han C."/>
            <person name="Goodwin L."/>
            <person name="Pitluck S."/>
            <person name="Liolios K."/>
            <person name="Pagani I."/>
            <person name="Ivanova N."/>
            <person name="Huntemann M."/>
            <person name="Mavromatis K."/>
            <person name="Mikhailova N."/>
            <person name="Pati A."/>
            <person name="Chen A."/>
            <person name="Palaniappan K."/>
            <person name="Land M."/>
            <person name="Hauser L."/>
            <person name="Brambilla E.M."/>
            <person name="Rohde M."/>
            <person name="Verbarg S."/>
            <person name="Goker M."/>
            <person name="Bristow J."/>
            <person name="Eisen J.A."/>
            <person name="Markowitz V."/>
            <person name="Hugenholtz P."/>
            <person name="Kyrpides N.C."/>
            <person name="Klenk H.P."/>
            <person name="Woyke T."/>
        </authorList>
    </citation>
    <scope>NUCLEOTIDE SEQUENCE [LARGE SCALE GENOMIC DNA]</scope>
    <source>
        <strain evidence="2">ATCC 27775 / DSM 1100 / LMG 10767 / O</strain>
    </source>
</reference>
<name>F4KZW9_HALH1</name>
<dbReference type="EMBL" id="CP002691">
    <property type="protein sequence ID" value="AEE51539.1"/>
    <property type="molecule type" value="Genomic_DNA"/>
</dbReference>
<proteinExistence type="predicted"/>
<dbReference type="PANTHER" id="PTHR36932">
    <property type="entry name" value="CAPSULAR POLYSACCHARIDE BIOSYNTHESIS PROTEIN"/>
    <property type="match status" value="1"/>
</dbReference>
<reference key="2">
    <citation type="submission" date="2011-04" db="EMBL/GenBank/DDBJ databases">
        <title>Complete sequence of chromosome of Haliscomenobacter hydrossis DSM 1100.</title>
        <authorList>
            <consortium name="US DOE Joint Genome Institute (JGI-PGF)"/>
            <person name="Lucas S."/>
            <person name="Han J."/>
            <person name="Lapidus A."/>
            <person name="Bruce D."/>
            <person name="Goodwin L."/>
            <person name="Pitluck S."/>
            <person name="Peters L."/>
            <person name="Kyrpides N."/>
            <person name="Mavromatis K."/>
            <person name="Ivanova N."/>
            <person name="Ovchinnikova G."/>
            <person name="Pagani I."/>
            <person name="Daligault H."/>
            <person name="Detter J.C."/>
            <person name="Han C."/>
            <person name="Land M."/>
            <person name="Hauser L."/>
            <person name="Markowitz V."/>
            <person name="Cheng J.-F."/>
            <person name="Hugenholtz P."/>
            <person name="Woyke T."/>
            <person name="Wu D."/>
            <person name="Verbarg S."/>
            <person name="Frueling A."/>
            <person name="Brambilla E."/>
            <person name="Klenk H.-P."/>
            <person name="Eisen J.A."/>
        </authorList>
    </citation>
    <scope>NUCLEOTIDE SEQUENCE</scope>
    <source>
        <strain>DSM 1100</strain>
    </source>
</reference>
<keyword evidence="2" id="KW-1185">Reference proteome</keyword>
<dbReference type="SUPFAM" id="SSF56801">
    <property type="entry name" value="Acetyl-CoA synthetase-like"/>
    <property type="match status" value="1"/>
</dbReference>
<dbReference type="RefSeq" id="WP_013766078.1">
    <property type="nucleotide sequence ID" value="NC_015510.1"/>
</dbReference>
<dbReference type="PANTHER" id="PTHR36932:SF1">
    <property type="entry name" value="CAPSULAR POLYSACCHARIDE BIOSYNTHESIS PROTEIN"/>
    <property type="match status" value="1"/>
</dbReference>
<dbReference type="InterPro" id="IPR042099">
    <property type="entry name" value="ANL_N_sf"/>
</dbReference>
<dbReference type="OrthoDB" id="580775at2"/>
<dbReference type="InterPro" id="IPR053158">
    <property type="entry name" value="CapK_Type1_Caps_Biosynth"/>
</dbReference>
<gene>
    <name evidence="1" type="ordered locus">Halhy_3687</name>
</gene>
<dbReference type="NCBIfam" id="TIGR02304">
    <property type="entry name" value="aden_form_hyp"/>
    <property type="match status" value="1"/>
</dbReference>
<dbReference type="InterPro" id="IPR012685">
    <property type="entry name" value="CHP02304_F390_synth-rel"/>
</dbReference>
<dbReference type="Proteomes" id="UP000008461">
    <property type="component" value="Chromosome"/>
</dbReference>
<dbReference type="KEGG" id="hhy:Halhy_3687"/>
<dbReference type="STRING" id="760192.Halhy_3687"/>
<organism evidence="1 2">
    <name type="scientific">Haliscomenobacter hydrossis (strain ATCC 27775 / DSM 1100 / LMG 10767 / O)</name>
    <dbReference type="NCBI Taxonomy" id="760192"/>
    <lineage>
        <taxon>Bacteria</taxon>
        <taxon>Pseudomonadati</taxon>
        <taxon>Bacteroidota</taxon>
        <taxon>Saprospiria</taxon>
        <taxon>Saprospirales</taxon>
        <taxon>Haliscomenobacteraceae</taxon>
        <taxon>Haliscomenobacter</taxon>
    </lineage>
</organism>
<sequence length="431" mass="49187">MFKIKIIYFLLAYTLRGTFRQRAALERFQQRKWRRFRKIVLTHSPFYQELAQREADLSDFPLMNKAAFMANFDQINTLGIQREEAMQLALQAEMERDFSPELKGATVGLSTGTSGTRGLFLVSNTERAKWTAMVLRRVVPLKLFKKQRVAFFLRANSNLYSSVQSASLEFRFFDIFQPIGQLVQALAEFQPHILAAQPSVLSAIAEYQLAGEIQIHPSLIISFAEVLTTEDKTFIQNTWSAPLREVYQCTEGFLGVTCAQGTLHLNEDIAIFEKKYLDETRFIPIITDFTRSSQPIVRYELNDILVEKTEPCTCGSCFTALERIEGREDDILLFPGANGEMIKVFPDLICRVIARSAEGFRAYRLRQIEPLVLQLELESANFEGVAEKITNGIQSFLQERGVLGVTLRCVEGIQKKAGEKLRRVERKIVPN</sequence>
<dbReference type="Gene3D" id="3.40.50.12780">
    <property type="entry name" value="N-terminal domain of ligase-like"/>
    <property type="match status" value="1"/>
</dbReference>
<dbReference type="HOGENOM" id="CLU_051010_0_0_10"/>
<protein>
    <submittedName>
        <fullName evidence="1">Adenylate-forming enzyme</fullName>
    </submittedName>
</protein>